<gene>
    <name evidence="1" type="ORF">L6452_20984</name>
</gene>
<dbReference type="Proteomes" id="UP001055879">
    <property type="component" value="Linkage Group LG06"/>
</dbReference>
<protein>
    <submittedName>
        <fullName evidence="1">Uncharacterized protein</fullName>
    </submittedName>
</protein>
<evidence type="ECO:0000313" key="1">
    <source>
        <dbReference type="EMBL" id="KAI3720074.1"/>
    </source>
</evidence>
<reference evidence="1 2" key="2">
    <citation type="journal article" date="2022" name="Mol. Ecol. Resour.">
        <title>The genomes of chicory, endive, great burdock and yacon provide insights into Asteraceae paleo-polyploidization history and plant inulin production.</title>
        <authorList>
            <person name="Fan W."/>
            <person name="Wang S."/>
            <person name="Wang H."/>
            <person name="Wang A."/>
            <person name="Jiang F."/>
            <person name="Liu H."/>
            <person name="Zhao H."/>
            <person name="Xu D."/>
            <person name="Zhang Y."/>
        </authorList>
    </citation>
    <scope>NUCLEOTIDE SEQUENCE [LARGE SCALE GENOMIC DNA]</scope>
    <source>
        <strain evidence="2">cv. Niubang</strain>
    </source>
</reference>
<evidence type="ECO:0000313" key="2">
    <source>
        <dbReference type="Proteomes" id="UP001055879"/>
    </source>
</evidence>
<organism evidence="1 2">
    <name type="scientific">Arctium lappa</name>
    <name type="common">Greater burdock</name>
    <name type="synonym">Lappa major</name>
    <dbReference type="NCBI Taxonomy" id="4217"/>
    <lineage>
        <taxon>Eukaryota</taxon>
        <taxon>Viridiplantae</taxon>
        <taxon>Streptophyta</taxon>
        <taxon>Embryophyta</taxon>
        <taxon>Tracheophyta</taxon>
        <taxon>Spermatophyta</taxon>
        <taxon>Magnoliopsida</taxon>
        <taxon>eudicotyledons</taxon>
        <taxon>Gunneridae</taxon>
        <taxon>Pentapetalae</taxon>
        <taxon>asterids</taxon>
        <taxon>campanulids</taxon>
        <taxon>Asterales</taxon>
        <taxon>Asteraceae</taxon>
        <taxon>Carduoideae</taxon>
        <taxon>Cardueae</taxon>
        <taxon>Arctiinae</taxon>
        <taxon>Arctium</taxon>
    </lineage>
</organism>
<dbReference type="EMBL" id="CM042052">
    <property type="protein sequence ID" value="KAI3720074.1"/>
    <property type="molecule type" value="Genomic_DNA"/>
</dbReference>
<reference evidence="2" key="1">
    <citation type="journal article" date="2022" name="Mol. Ecol. Resour.">
        <title>The genomes of chicory, endive, great burdock and yacon provide insights into Asteraceae palaeo-polyploidization history and plant inulin production.</title>
        <authorList>
            <person name="Fan W."/>
            <person name="Wang S."/>
            <person name="Wang H."/>
            <person name="Wang A."/>
            <person name="Jiang F."/>
            <person name="Liu H."/>
            <person name="Zhao H."/>
            <person name="Xu D."/>
            <person name="Zhang Y."/>
        </authorList>
    </citation>
    <scope>NUCLEOTIDE SEQUENCE [LARGE SCALE GENOMIC DNA]</scope>
    <source>
        <strain evidence="2">cv. Niubang</strain>
    </source>
</reference>
<keyword evidence="2" id="KW-1185">Reference proteome</keyword>
<name>A0ACB9BC12_ARCLA</name>
<sequence>MGTNGLDTSTYSGNVIHVMKAGFEGHDWYTFGTYSPDRENFLPQNGLRLLGSNLDLRYDYGNFYASKSFFDDSKNRRVLWGWIPESDSQEDDIEKGWAGLQSFPRAVWIDRSGTQVEEEEEEATFSLTSSRHLADKKVGRFDKSITRRKAFSLTISIQVTYVITAMTMATYGEESQGLTIICRLSWPSRFFGIDLCDALILLAIMLWSNVICHGEEAKCKGSTYFNVGLKMVEKGLE</sequence>
<proteinExistence type="predicted"/>
<comment type="caution">
    <text evidence="1">The sequence shown here is derived from an EMBL/GenBank/DDBJ whole genome shotgun (WGS) entry which is preliminary data.</text>
</comment>
<accession>A0ACB9BC12</accession>